<reference evidence="3" key="1">
    <citation type="submission" date="2022-11" db="UniProtKB">
        <authorList>
            <consortium name="WormBaseParasite"/>
        </authorList>
    </citation>
    <scope>IDENTIFICATION</scope>
</reference>
<dbReference type="WBParaSite" id="ACRNAN_scaffold20236.g14138.t1">
    <property type="protein sequence ID" value="ACRNAN_scaffold20236.g14138.t1"/>
    <property type="gene ID" value="ACRNAN_scaffold20236.g14138"/>
</dbReference>
<feature type="chain" id="PRO_5037984906" evidence="1">
    <location>
        <begin position="19"/>
        <end position="125"/>
    </location>
</feature>
<keyword evidence="2" id="KW-1185">Reference proteome</keyword>
<evidence type="ECO:0000256" key="1">
    <source>
        <dbReference type="SAM" id="SignalP"/>
    </source>
</evidence>
<dbReference type="Gene3D" id="3.80.10.10">
    <property type="entry name" value="Ribonuclease Inhibitor"/>
    <property type="match status" value="1"/>
</dbReference>
<accession>A0A914D7E0</accession>
<sequence>MRRLFYLLFISTFAAIYSKKIPSQFEATCYKGCQCNSTQVSCNNLNEKTADLFHKYIPKIYSKLATLIVTGNSFGALPDENLFGDNNRHEELSLVNLTNNEITYFGIQTFIGMPRVEFFFLSNNK</sequence>
<protein>
    <submittedName>
        <fullName evidence="3">Variable lymphocyte receptor</fullName>
    </submittedName>
</protein>
<dbReference type="SUPFAM" id="SSF52058">
    <property type="entry name" value="L domain-like"/>
    <property type="match status" value="1"/>
</dbReference>
<dbReference type="InterPro" id="IPR032675">
    <property type="entry name" value="LRR_dom_sf"/>
</dbReference>
<evidence type="ECO:0000313" key="2">
    <source>
        <dbReference type="Proteomes" id="UP000887540"/>
    </source>
</evidence>
<name>A0A914D7E0_9BILA</name>
<proteinExistence type="predicted"/>
<evidence type="ECO:0000313" key="3">
    <source>
        <dbReference type="WBParaSite" id="ACRNAN_scaffold20236.g14138.t1"/>
    </source>
</evidence>
<dbReference type="Proteomes" id="UP000887540">
    <property type="component" value="Unplaced"/>
</dbReference>
<keyword evidence="1" id="KW-0732">Signal</keyword>
<feature type="signal peptide" evidence="1">
    <location>
        <begin position="1"/>
        <end position="18"/>
    </location>
</feature>
<dbReference type="AlphaFoldDB" id="A0A914D7E0"/>
<organism evidence="2 3">
    <name type="scientific">Acrobeloides nanus</name>
    <dbReference type="NCBI Taxonomy" id="290746"/>
    <lineage>
        <taxon>Eukaryota</taxon>
        <taxon>Metazoa</taxon>
        <taxon>Ecdysozoa</taxon>
        <taxon>Nematoda</taxon>
        <taxon>Chromadorea</taxon>
        <taxon>Rhabditida</taxon>
        <taxon>Tylenchina</taxon>
        <taxon>Cephalobomorpha</taxon>
        <taxon>Cephaloboidea</taxon>
        <taxon>Cephalobidae</taxon>
        <taxon>Acrobeloides</taxon>
    </lineage>
</organism>